<dbReference type="SUPFAM" id="SSF81923">
    <property type="entry name" value="Double Clp-N motif"/>
    <property type="match status" value="1"/>
</dbReference>
<dbReference type="Gene3D" id="1.10.1780.10">
    <property type="entry name" value="Clp, N-terminal domain"/>
    <property type="match status" value="1"/>
</dbReference>
<evidence type="ECO:0000313" key="3">
    <source>
        <dbReference type="Proteomes" id="UP000460272"/>
    </source>
</evidence>
<dbReference type="InterPro" id="IPR004176">
    <property type="entry name" value="Clp_R_N"/>
</dbReference>
<dbReference type="Proteomes" id="UP000460272">
    <property type="component" value="Unassembled WGS sequence"/>
</dbReference>
<gene>
    <name evidence="2" type="ORF">EAS64_12855</name>
</gene>
<keyword evidence="3" id="KW-1185">Reference proteome</keyword>
<name>A0A6P2C200_9ACTN</name>
<dbReference type="AlphaFoldDB" id="A0A6P2C200"/>
<organism evidence="2 3">
    <name type="scientific">Trebonia kvetii</name>
    <dbReference type="NCBI Taxonomy" id="2480626"/>
    <lineage>
        <taxon>Bacteria</taxon>
        <taxon>Bacillati</taxon>
        <taxon>Actinomycetota</taxon>
        <taxon>Actinomycetes</taxon>
        <taxon>Streptosporangiales</taxon>
        <taxon>Treboniaceae</taxon>
        <taxon>Trebonia</taxon>
    </lineage>
</organism>
<comment type="caution">
    <text evidence="2">The sequence shown here is derived from an EMBL/GenBank/DDBJ whole genome shotgun (WGS) entry which is preliminary data.</text>
</comment>
<proteinExistence type="predicted"/>
<dbReference type="Pfam" id="PF02861">
    <property type="entry name" value="Clp_N"/>
    <property type="match status" value="1"/>
</dbReference>
<dbReference type="EMBL" id="RPFW01000002">
    <property type="protein sequence ID" value="TVZ05432.1"/>
    <property type="molecule type" value="Genomic_DNA"/>
</dbReference>
<evidence type="ECO:0000259" key="1">
    <source>
        <dbReference type="Pfam" id="PF02861"/>
    </source>
</evidence>
<reference evidence="2 3" key="1">
    <citation type="submission" date="2018-11" db="EMBL/GenBank/DDBJ databases">
        <title>Trebonia kvetii gen.nov., sp.nov., a novel acidophilic actinobacterium, and proposal of the new actinobacterial family Treboniaceae fam. nov.</title>
        <authorList>
            <person name="Rapoport D."/>
            <person name="Sagova-Mareckova M."/>
            <person name="Sedlacek I."/>
            <person name="Provaznik J."/>
            <person name="Kralova S."/>
            <person name="Pavlinic D."/>
            <person name="Benes V."/>
            <person name="Kopecky J."/>
        </authorList>
    </citation>
    <scope>NUCLEOTIDE SEQUENCE [LARGE SCALE GENOMIC DNA]</scope>
    <source>
        <strain evidence="2 3">15Tr583</strain>
    </source>
</reference>
<sequence length="89" mass="9623">MSETAAPVHTPRYFRVLGAAEEVAGGMSHGYVGVEHLFLAIIRDRDAVRTQVLATMADLDAVESALLSLMNSDCYQIGTRNIVMPDDNG</sequence>
<protein>
    <recommendedName>
        <fullName evidence="1">Clp R domain-containing protein</fullName>
    </recommendedName>
</protein>
<evidence type="ECO:0000313" key="2">
    <source>
        <dbReference type="EMBL" id="TVZ05432.1"/>
    </source>
</evidence>
<dbReference type="InterPro" id="IPR036628">
    <property type="entry name" value="Clp_N_dom_sf"/>
</dbReference>
<accession>A0A6P2C200</accession>
<dbReference type="OrthoDB" id="4555383at2"/>
<dbReference type="RefSeq" id="WP_145853134.1">
    <property type="nucleotide sequence ID" value="NZ_RPFW01000002.1"/>
</dbReference>
<feature type="domain" description="Clp R" evidence="1">
    <location>
        <begin position="10"/>
        <end position="56"/>
    </location>
</feature>